<dbReference type="EMBL" id="JABFAA010000011">
    <property type="protein sequence ID" value="MBA0695419.1"/>
    <property type="molecule type" value="Genomic_DNA"/>
</dbReference>
<dbReference type="Gene3D" id="2.30.30.1040">
    <property type="match status" value="1"/>
</dbReference>
<dbReference type="AlphaFoldDB" id="A0A7J8Y8V0"/>
<evidence type="ECO:0000256" key="4">
    <source>
        <dbReference type="ARBA" id="ARBA00023125"/>
    </source>
</evidence>
<evidence type="ECO:0000256" key="2">
    <source>
        <dbReference type="ARBA" id="ARBA00007853"/>
    </source>
</evidence>
<dbReference type="GO" id="GO:0009734">
    <property type="term" value="P:auxin-activated signaling pathway"/>
    <property type="evidence" value="ECO:0007669"/>
    <property type="project" value="UniProtKB-KW"/>
</dbReference>
<keyword evidence="6 8" id="KW-0539">Nucleus</keyword>
<dbReference type="Proteomes" id="UP000593577">
    <property type="component" value="Unassembled WGS sequence"/>
</dbReference>
<comment type="caution">
    <text evidence="10">The sequence shown here is derived from an EMBL/GenBank/DDBJ whole genome shotgun (WGS) entry which is preliminary data.</text>
</comment>
<comment type="subunit">
    <text evidence="8">Homodimers and heterodimers.</text>
</comment>
<dbReference type="CDD" id="cd10017">
    <property type="entry name" value="B3_DNA"/>
    <property type="match status" value="1"/>
</dbReference>
<evidence type="ECO:0000259" key="9">
    <source>
        <dbReference type="PROSITE" id="PS50863"/>
    </source>
</evidence>
<dbReference type="SMART" id="SM01019">
    <property type="entry name" value="B3"/>
    <property type="match status" value="1"/>
</dbReference>
<evidence type="ECO:0000256" key="1">
    <source>
        <dbReference type="ARBA" id="ARBA00004123"/>
    </source>
</evidence>
<dbReference type="InterPro" id="IPR003340">
    <property type="entry name" value="B3_DNA-bd"/>
</dbReference>
<evidence type="ECO:0000256" key="6">
    <source>
        <dbReference type="ARBA" id="ARBA00023242"/>
    </source>
</evidence>
<evidence type="ECO:0000313" key="11">
    <source>
        <dbReference type="Proteomes" id="UP000593577"/>
    </source>
</evidence>
<keyword evidence="5 8" id="KW-0804">Transcription</keyword>
<accession>A0A7J8Y8V0</accession>
<dbReference type="PANTHER" id="PTHR31384:SF5">
    <property type="entry name" value="AUXIN RESPONSE FACTOR 3"/>
    <property type="match status" value="1"/>
</dbReference>
<comment type="subcellular location">
    <subcellularLocation>
        <location evidence="1 8">Nucleus</location>
    </subcellularLocation>
</comment>
<gene>
    <name evidence="10" type="ORF">Goari_002046</name>
</gene>
<dbReference type="Pfam" id="PF02362">
    <property type="entry name" value="B3"/>
    <property type="match status" value="1"/>
</dbReference>
<keyword evidence="11" id="KW-1185">Reference proteome</keyword>
<keyword evidence="7 8" id="KW-0927">Auxin signaling pathway</keyword>
<dbReference type="GO" id="GO:0003677">
    <property type="term" value="F:DNA binding"/>
    <property type="evidence" value="ECO:0007669"/>
    <property type="project" value="UniProtKB-KW"/>
</dbReference>
<dbReference type="InterPro" id="IPR015300">
    <property type="entry name" value="DNA-bd_pseudobarrel_sf"/>
</dbReference>
<keyword evidence="3 8" id="KW-0805">Transcription regulation</keyword>
<protein>
    <recommendedName>
        <fullName evidence="8">Auxin response factor</fullName>
    </recommendedName>
</protein>
<name>A0A7J8Y8V0_GOSAI</name>
<comment type="function">
    <text evidence="8">Auxin response factors (ARFs) are transcriptional factors that bind specifically to the DNA sequence 5'-TGTCTC-3' found in the auxin-responsive promoter elements (AuxREs).</text>
</comment>
<evidence type="ECO:0000256" key="3">
    <source>
        <dbReference type="ARBA" id="ARBA00023015"/>
    </source>
</evidence>
<feature type="domain" description="TF-B3" evidence="9">
    <location>
        <begin position="142"/>
        <end position="244"/>
    </location>
</feature>
<dbReference type="PANTHER" id="PTHR31384">
    <property type="entry name" value="AUXIN RESPONSE FACTOR 4-RELATED"/>
    <property type="match status" value="1"/>
</dbReference>
<dbReference type="Gene3D" id="2.40.330.10">
    <property type="entry name" value="DNA-binding pseudobarrel domain"/>
    <property type="match status" value="1"/>
</dbReference>
<keyword evidence="4 8" id="KW-0238">DNA-binding</keyword>
<proteinExistence type="inferred from homology"/>
<dbReference type="Pfam" id="PF06507">
    <property type="entry name" value="ARF_AD"/>
    <property type="match status" value="1"/>
</dbReference>
<dbReference type="InterPro" id="IPR044835">
    <property type="entry name" value="ARF_plant"/>
</dbReference>
<dbReference type="SUPFAM" id="SSF101936">
    <property type="entry name" value="DNA-binding pseudobarrel domain"/>
    <property type="match status" value="1"/>
</dbReference>
<evidence type="ECO:0000256" key="7">
    <source>
        <dbReference type="ARBA" id="ARBA00023294"/>
    </source>
</evidence>
<organism evidence="10 11">
    <name type="scientific">Gossypium aridum</name>
    <name type="common">American cotton</name>
    <name type="synonym">Erioxylum aridum</name>
    <dbReference type="NCBI Taxonomy" id="34290"/>
    <lineage>
        <taxon>Eukaryota</taxon>
        <taxon>Viridiplantae</taxon>
        <taxon>Streptophyta</taxon>
        <taxon>Embryophyta</taxon>
        <taxon>Tracheophyta</taxon>
        <taxon>Spermatophyta</taxon>
        <taxon>Magnoliopsida</taxon>
        <taxon>eudicotyledons</taxon>
        <taxon>Gunneridae</taxon>
        <taxon>Pentapetalae</taxon>
        <taxon>rosids</taxon>
        <taxon>malvids</taxon>
        <taxon>Malvales</taxon>
        <taxon>Malvaceae</taxon>
        <taxon>Malvoideae</taxon>
        <taxon>Gossypium</taxon>
    </lineage>
</organism>
<evidence type="ECO:0000313" key="10">
    <source>
        <dbReference type="EMBL" id="MBA0695419.1"/>
    </source>
</evidence>
<dbReference type="PROSITE" id="PS50863">
    <property type="entry name" value="B3"/>
    <property type="match status" value="1"/>
</dbReference>
<comment type="similarity">
    <text evidence="2 8">Belongs to the ARF family.</text>
</comment>
<sequence length="713" mass="78205">MGCLIDLNATEEDETPSPCSLSPSSVLSASGFSSSVCLELLHACVGPLISLPKKGSVVVYFPQGHLEQAPEFSGLASVYDLPPHVFCRVLDVKLHAEGATDEVYAQVSLVPDNEQTEQKLQEVDGEDEDAEADMKLATPHMFCKTLTASDTSTHGGFSVPRRAAEDCFPPLDYDQQRPSQELVAKDLHGVEWRFRHIYRGQPRRHLLTTGWSAFVNKKKLVSGDAVLFLRGQDGELRLGIRRAAQIKNGASFLSLCSKQLNRSTFADAVHAISMKSVFSIYYNPREVSKVVFSVDVRVIYKPVLLLKSSASSSEFIVPVCKFRKSLDRSFSVGMRFKMRFETENAPERSCRSSGLITGTSDLDPVRWPGSKWKCLSVRWDDIDANKHGRVSHWEIELSGSISSSNCLLSPCSKRNRVGLPSGKPEFMVPDGIGAPDFGEPLRFQKVLQGQEILGFSTLYNSADSHNMHRSEIRRCFPGSNGSGIATIGNVYRDPPLNPVISYKGVGFGESFGFHKVLQGQEIFLSSLYRRGSTMEETRGNDSAGLPNVGQMSGTRSGWSSLMQGYNTRSPVQPSAQVSSPSSVLMFQQASNPVPNFNPTRNFHQEMERGVSSFCVPETYGAKLLSSSISEHDSQPLAAQPSFGTNQELASCKSSCRLFGFSLTEGDLDATKEDNVVHATLSLGRGSLLPCIGENFHPNPPAVASTVWKQLYSK</sequence>
<reference evidence="10 11" key="1">
    <citation type="journal article" date="2019" name="Genome Biol. Evol.">
        <title>Insights into the evolution of the New World diploid cottons (Gossypium, subgenus Houzingenia) based on genome sequencing.</title>
        <authorList>
            <person name="Grover C.E."/>
            <person name="Arick M.A. 2nd"/>
            <person name="Thrash A."/>
            <person name="Conover J.L."/>
            <person name="Sanders W.S."/>
            <person name="Peterson D.G."/>
            <person name="Frelichowski J.E."/>
            <person name="Scheffler J.A."/>
            <person name="Scheffler B.E."/>
            <person name="Wendel J.F."/>
        </authorList>
    </citation>
    <scope>NUCLEOTIDE SEQUENCE [LARGE SCALE GENOMIC DNA]</scope>
    <source>
        <strain evidence="10">185</strain>
        <tissue evidence="10">Leaf</tissue>
    </source>
</reference>
<dbReference type="FunFam" id="2.30.30.1040:FF:000001">
    <property type="entry name" value="Auxin response factor"/>
    <property type="match status" value="1"/>
</dbReference>
<dbReference type="GO" id="GO:0005634">
    <property type="term" value="C:nucleus"/>
    <property type="evidence" value="ECO:0007669"/>
    <property type="project" value="UniProtKB-SubCell"/>
</dbReference>
<dbReference type="GO" id="GO:0006355">
    <property type="term" value="P:regulation of DNA-templated transcription"/>
    <property type="evidence" value="ECO:0007669"/>
    <property type="project" value="InterPro"/>
</dbReference>
<dbReference type="FunFam" id="2.40.330.10:FF:000001">
    <property type="entry name" value="Auxin response factor"/>
    <property type="match status" value="1"/>
</dbReference>
<dbReference type="InterPro" id="IPR010525">
    <property type="entry name" value="ARF_dom"/>
</dbReference>
<evidence type="ECO:0000256" key="5">
    <source>
        <dbReference type="ARBA" id="ARBA00023163"/>
    </source>
</evidence>
<evidence type="ECO:0000256" key="8">
    <source>
        <dbReference type="RuleBase" id="RU004561"/>
    </source>
</evidence>